<keyword evidence="2" id="KW-1185">Reference proteome</keyword>
<evidence type="ECO:0000313" key="1">
    <source>
        <dbReference type="EMBL" id="KAJ8493551.1"/>
    </source>
</evidence>
<dbReference type="AlphaFoldDB" id="A0AAV8R7W0"/>
<organism evidence="1 2">
    <name type="scientific">Ensete ventricosum</name>
    <name type="common">Abyssinian banana</name>
    <name type="synonym">Musa ensete</name>
    <dbReference type="NCBI Taxonomy" id="4639"/>
    <lineage>
        <taxon>Eukaryota</taxon>
        <taxon>Viridiplantae</taxon>
        <taxon>Streptophyta</taxon>
        <taxon>Embryophyta</taxon>
        <taxon>Tracheophyta</taxon>
        <taxon>Spermatophyta</taxon>
        <taxon>Magnoliopsida</taxon>
        <taxon>Liliopsida</taxon>
        <taxon>Zingiberales</taxon>
        <taxon>Musaceae</taxon>
        <taxon>Ensete</taxon>
    </lineage>
</organism>
<proteinExistence type="predicted"/>
<dbReference type="Proteomes" id="UP001222027">
    <property type="component" value="Unassembled WGS sequence"/>
</dbReference>
<accession>A0AAV8R7W0</accession>
<protein>
    <submittedName>
        <fullName evidence="1">Uncharacterized protein</fullName>
    </submittedName>
</protein>
<reference evidence="1 2" key="1">
    <citation type="submission" date="2022-12" db="EMBL/GenBank/DDBJ databases">
        <title>Chromosome-scale assembly of the Ensete ventricosum genome.</title>
        <authorList>
            <person name="Dussert Y."/>
            <person name="Stocks J."/>
            <person name="Wendawek A."/>
            <person name="Woldeyes F."/>
            <person name="Nichols R.A."/>
            <person name="Borrell J.S."/>
        </authorList>
    </citation>
    <scope>NUCLEOTIDE SEQUENCE [LARGE SCALE GENOMIC DNA]</scope>
    <source>
        <strain evidence="2">cv. Maze</strain>
        <tissue evidence="1">Seeds</tissue>
    </source>
</reference>
<evidence type="ECO:0000313" key="2">
    <source>
        <dbReference type="Proteomes" id="UP001222027"/>
    </source>
</evidence>
<name>A0AAV8R7W0_ENSVE</name>
<comment type="caution">
    <text evidence="1">The sequence shown here is derived from an EMBL/GenBank/DDBJ whole genome shotgun (WGS) entry which is preliminary data.</text>
</comment>
<gene>
    <name evidence="1" type="ORF">OPV22_015272</name>
</gene>
<dbReference type="EMBL" id="JAQQAF010000004">
    <property type="protein sequence ID" value="KAJ8493551.1"/>
    <property type="molecule type" value="Genomic_DNA"/>
</dbReference>
<sequence>MTPYNPPRCRSRPLQGRLIPSFSPLPSLGAWPVRACSPIGSKLALSGAPGFSPLADLRLCSRNCSEID</sequence>